<dbReference type="PANTHER" id="PTHR36110:SF3">
    <property type="entry name" value="VOC DOMAIN-CONTAINING PROTEIN"/>
    <property type="match status" value="1"/>
</dbReference>
<dbReference type="PANTHER" id="PTHR36110">
    <property type="entry name" value="RING-CLEAVING DIOXYGENASE MHQE-RELATED"/>
    <property type="match status" value="1"/>
</dbReference>
<dbReference type="AlphaFoldDB" id="A0A4R5NAF3"/>
<proteinExistence type="predicted"/>
<comment type="caution">
    <text evidence="2">The sequence shown here is derived from an EMBL/GenBank/DDBJ whole genome shotgun (WGS) entry which is preliminary data.</text>
</comment>
<evidence type="ECO:0000259" key="1">
    <source>
        <dbReference type="PROSITE" id="PS51819"/>
    </source>
</evidence>
<dbReference type="InterPro" id="IPR037523">
    <property type="entry name" value="VOC_core"/>
</dbReference>
<name>A0A4R5NAF3_9LACO</name>
<dbReference type="SUPFAM" id="SSF54593">
    <property type="entry name" value="Glyoxalase/Bleomycin resistance protein/Dihydroxybiphenyl dioxygenase"/>
    <property type="match status" value="1"/>
</dbReference>
<protein>
    <recommendedName>
        <fullName evidence="1">VOC domain-containing protein</fullName>
    </recommendedName>
</protein>
<feature type="domain" description="VOC" evidence="1">
    <location>
        <begin position="163"/>
        <end position="284"/>
    </location>
</feature>
<dbReference type="InterPro" id="IPR052537">
    <property type="entry name" value="Extradiol_RC_dioxygenase"/>
</dbReference>
<dbReference type="EMBL" id="PUFI01000005">
    <property type="protein sequence ID" value="TDG69472.1"/>
    <property type="molecule type" value="Genomic_DNA"/>
</dbReference>
<keyword evidence="3" id="KW-1185">Reference proteome</keyword>
<dbReference type="PROSITE" id="PS51819">
    <property type="entry name" value="VOC"/>
    <property type="match status" value="2"/>
</dbReference>
<accession>A0A4R5NAF3</accession>
<dbReference type="InterPro" id="IPR029068">
    <property type="entry name" value="Glyas_Bleomycin-R_OHBP_Dase"/>
</dbReference>
<evidence type="ECO:0000313" key="3">
    <source>
        <dbReference type="Proteomes" id="UP000295681"/>
    </source>
</evidence>
<gene>
    <name evidence="2" type="ORF">C5L23_000934</name>
</gene>
<dbReference type="InterPro" id="IPR004360">
    <property type="entry name" value="Glyas_Fos-R_dOase_dom"/>
</dbReference>
<dbReference type="STRING" id="907931.GCA_000165675_01463"/>
<dbReference type="Pfam" id="PF00903">
    <property type="entry name" value="Glyoxalase"/>
    <property type="match status" value="1"/>
</dbReference>
<sequence>MSKTILGLHHVTAITSSAPKICDFFMNKLGMHFIKRSANQDNILTYHLYFTDDMGEPGAIMTFFVNPDEKSRQIGNNEISRLTFRVPSDAALSYWQKRFDRLQVRYEPQIHTQFGAKYLNFYDFDGQQYALVSEATNRQTNVMTQPHRPWRYADVDEAHAIIGLGPVTITLHEPKAIDQVLTQILKAEKVTSTADQKYHLYEFAHGGLGAQIIIHSCGDNIDGVQGYGGVHHIAFTVQDDQALAQWQDCFHHHALPHSDVIDRYYFKSQYFRPVPRILFELATTQPGFFIDETYEEADKKLALPPFLEPERHNIEAHLAPFDTK</sequence>
<evidence type="ECO:0000313" key="2">
    <source>
        <dbReference type="EMBL" id="TDG69472.1"/>
    </source>
</evidence>
<dbReference type="Proteomes" id="UP000295681">
    <property type="component" value="Unassembled WGS sequence"/>
</dbReference>
<feature type="domain" description="VOC" evidence="1">
    <location>
        <begin position="7"/>
        <end position="134"/>
    </location>
</feature>
<reference evidence="2 3" key="1">
    <citation type="journal article" date="2019" name="Appl. Microbiol. Biotechnol.">
        <title>Uncovering carbohydrate metabolism through a genotype-phenotype association study of 56 lactic acid bacteria genomes.</title>
        <authorList>
            <person name="Buron-Moles G."/>
            <person name="Chailyan A."/>
            <person name="Dolejs I."/>
            <person name="Forster J."/>
            <person name="Miks M.H."/>
        </authorList>
    </citation>
    <scope>NUCLEOTIDE SEQUENCE [LARGE SCALE GENOMIC DNA]</scope>
    <source>
        <strain evidence="2 3">ATCC 700006</strain>
    </source>
</reference>
<organism evidence="2 3">
    <name type="scientific">Leuconostoc fallax</name>
    <dbReference type="NCBI Taxonomy" id="1251"/>
    <lineage>
        <taxon>Bacteria</taxon>
        <taxon>Bacillati</taxon>
        <taxon>Bacillota</taxon>
        <taxon>Bacilli</taxon>
        <taxon>Lactobacillales</taxon>
        <taxon>Lactobacillaceae</taxon>
        <taxon>Leuconostoc</taxon>
    </lineage>
</organism>
<dbReference type="Gene3D" id="3.10.180.10">
    <property type="entry name" value="2,3-Dihydroxybiphenyl 1,2-Dioxygenase, domain 1"/>
    <property type="match status" value="2"/>
</dbReference>
<dbReference type="RefSeq" id="WP_010007316.1">
    <property type="nucleotide sequence ID" value="NZ_JAGYGP010000001.1"/>
</dbReference>